<evidence type="ECO:0000313" key="2">
    <source>
        <dbReference type="Proteomes" id="UP000245488"/>
    </source>
</evidence>
<dbReference type="SUPFAM" id="SSF53448">
    <property type="entry name" value="Nucleotide-diphospho-sugar transferases"/>
    <property type="match status" value="1"/>
</dbReference>
<organism evidence="1 2">
    <name type="scientific">Butyrivibrio fibrisolvens</name>
    <dbReference type="NCBI Taxonomy" id="831"/>
    <lineage>
        <taxon>Bacteria</taxon>
        <taxon>Bacillati</taxon>
        <taxon>Bacillota</taxon>
        <taxon>Clostridia</taxon>
        <taxon>Lachnospirales</taxon>
        <taxon>Lachnospiraceae</taxon>
        <taxon>Butyrivibrio</taxon>
    </lineage>
</organism>
<comment type="caution">
    <text evidence="1">The sequence shown here is derived from an EMBL/GenBank/DDBJ whole genome shotgun (WGS) entry which is preliminary data.</text>
</comment>
<keyword evidence="2" id="KW-1185">Reference proteome</keyword>
<evidence type="ECO:0000313" key="1">
    <source>
        <dbReference type="EMBL" id="PWT26046.1"/>
    </source>
</evidence>
<name>A0A317FYG0_BUTFI</name>
<dbReference type="Proteomes" id="UP000245488">
    <property type="component" value="Chromosome"/>
</dbReference>
<evidence type="ECO:0008006" key="3">
    <source>
        <dbReference type="Google" id="ProtNLM"/>
    </source>
</evidence>
<reference evidence="1 2" key="1">
    <citation type="submission" date="2017-09" db="EMBL/GenBank/DDBJ databases">
        <title>High-quality draft genome sequence of Butyrivibrio fibrisolvens INBov1, isolated from cow rumen.</title>
        <authorList>
            <person name="Rodriguez Hernaez J."/>
            <person name="Rivarola M."/>
            <person name="Paniego N."/>
            <person name="Cravero S."/>
            <person name="Ceron Cucchi M."/>
            <person name="Martinez M.C."/>
        </authorList>
    </citation>
    <scope>NUCLEOTIDE SEQUENCE [LARGE SCALE GENOMIC DNA]</scope>
    <source>
        <strain evidence="1 2">INBov1</strain>
    </source>
</reference>
<dbReference type="InterPro" id="IPR029044">
    <property type="entry name" value="Nucleotide-diphossugar_trans"/>
</dbReference>
<proteinExistence type="predicted"/>
<protein>
    <recommendedName>
        <fullName evidence="3">Glycosyl transferase family 2</fullName>
    </recommendedName>
</protein>
<dbReference type="AlphaFoldDB" id="A0A317FYG0"/>
<gene>
    <name evidence="1" type="ORF">CPT75_02400</name>
</gene>
<sequence length="284" mass="33456">MEYKAMSNNEKLSILVNSCDKYKDVWDLLFESFRINWSSCPYKIYINTETENYTYKDMPIKVIHTAGKLGLKRNWGGRLKKALKNIDTPYVLNYLDDFVLSEPIQNEEILEKIIDFMDENPEVAVVYLGSFPKWCFIIEEADNLKGFGIMPQCAAYKLSTFPAIWRRNALYRVTKDFETPWQWEMIGSYRASINYYGKFYACFENPDAEEMISKYFKFPWGGALWRGKWNPEALELAKEYGVNIDTTNRGIFEDKSEFLESSTHNVTIIDKLAHKWLLFRELIL</sequence>
<dbReference type="EMBL" id="NXNG01000001">
    <property type="protein sequence ID" value="PWT26046.1"/>
    <property type="molecule type" value="Genomic_DNA"/>
</dbReference>
<accession>A0A317FYG0</accession>